<dbReference type="Proteomes" id="UP000197418">
    <property type="component" value="Chromosome"/>
</dbReference>
<dbReference type="AlphaFoldDB" id="A0A218P582"/>
<evidence type="ECO:0000256" key="1">
    <source>
        <dbReference type="SAM" id="Phobius"/>
    </source>
</evidence>
<name>A0A218P582_9EURY</name>
<evidence type="ECO:0000313" key="2">
    <source>
        <dbReference type="EMBL" id="ASJ05939.1"/>
    </source>
</evidence>
<evidence type="ECO:0000313" key="3">
    <source>
        <dbReference type="Proteomes" id="UP000197418"/>
    </source>
</evidence>
<protein>
    <recommendedName>
        <fullName evidence="4">Adhesin domain-containing protein</fullName>
    </recommendedName>
</protein>
<keyword evidence="1" id="KW-0472">Membrane</keyword>
<dbReference type="RefSeq" id="WP_088853201.1">
    <property type="nucleotide sequence ID" value="NZ_CP015102.1"/>
</dbReference>
<feature type="transmembrane region" description="Helical" evidence="1">
    <location>
        <begin position="6"/>
        <end position="30"/>
    </location>
</feature>
<accession>A0A218P582</accession>
<dbReference type="OrthoDB" id="86202at2157"/>
<dbReference type="EMBL" id="CP015102">
    <property type="protein sequence ID" value="ASJ05939.1"/>
    <property type="molecule type" value="Genomic_DNA"/>
</dbReference>
<sequence>MLRRGGVLPIIAGVVLAVILIGAVAAAVIVHKYQTHRKEAGPLKELGAFDAGGVVIRDTVGDVRIVRANVSGVVLKSNLPVKANYSGGLLTVYCPTERKRGLLRFGEHNACSDYRDGKVVIEVGRKLADIWVKDTVGDVEVDVNATRLVLKDVVGDVRASAPAEYLVEDIVGDVSIDAEGDVEVSDVVGDVYISIPANFSVQLSVKDVVGDVENTHSGEGMPVLVRVSDVVGDVRIGQ</sequence>
<organism evidence="2 3">
    <name type="scientific">Thermococcus pacificus</name>
    <dbReference type="NCBI Taxonomy" id="71998"/>
    <lineage>
        <taxon>Archaea</taxon>
        <taxon>Methanobacteriati</taxon>
        <taxon>Methanobacteriota</taxon>
        <taxon>Thermococci</taxon>
        <taxon>Thermococcales</taxon>
        <taxon>Thermococcaceae</taxon>
        <taxon>Thermococcus</taxon>
    </lineage>
</organism>
<reference evidence="2 3" key="1">
    <citation type="submission" date="2016-04" db="EMBL/GenBank/DDBJ databases">
        <title>Complete genome sequence of Thermococcus pacificus type strain P4.</title>
        <authorList>
            <person name="Oger P.M."/>
        </authorList>
    </citation>
    <scope>NUCLEOTIDE SEQUENCE [LARGE SCALE GENOMIC DNA]</scope>
    <source>
        <strain evidence="2 3">P-4</strain>
    </source>
</reference>
<keyword evidence="3" id="KW-1185">Reference proteome</keyword>
<proteinExistence type="predicted"/>
<keyword evidence="1" id="KW-1133">Transmembrane helix</keyword>
<gene>
    <name evidence="2" type="ORF">A3L08_00600</name>
</gene>
<evidence type="ECO:0008006" key="4">
    <source>
        <dbReference type="Google" id="ProtNLM"/>
    </source>
</evidence>
<dbReference type="KEGG" id="tpaf:A3L08_00600"/>
<dbReference type="GeneID" id="33314724"/>
<keyword evidence="1" id="KW-0812">Transmembrane</keyword>